<dbReference type="FunFam" id="2.90.10.10:FF:000008">
    <property type="entry name" value="Serine/threonine-protein kinase"/>
    <property type="match status" value="1"/>
</dbReference>
<comment type="caution">
    <text evidence="7">The sequence shown here is derived from an EMBL/GenBank/DDBJ whole genome shotgun (WGS) entry which is preliminary data.</text>
</comment>
<reference evidence="7 8" key="1">
    <citation type="submission" date="2020-04" db="EMBL/GenBank/DDBJ databases">
        <title>Plant Genome Project.</title>
        <authorList>
            <person name="Zhang R.-G."/>
        </authorList>
    </citation>
    <scope>NUCLEOTIDE SEQUENCE [LARGE SCALE GENOMIC DNA]</scope>
    <source>
        <strain evidence="7">YNK0</strain>
        <tissue evidence="7">Leaf</tissue>
    </source>
</reference>
<dbReference type="EMBL" id="JABCRI010000009">
    <property type="protein sequence ID" value="KAF8400630.1"/>
    <property type="molecule type" value="Genomic_DNA"/>
</dbReference>
<dbReference type="Pfam" id="PF01453">
    <property type="entry name" value="B_lectin"/>
    <property type="match status" value="1"/>
</dbReference>
<keyword evidence="3" id="KW-1133">Transmembrane helix</keyword>
<evidence type="ECO:0000259" key="6">
    <source>
        <dbReference type="PROSITE" id="PS50948"/>
    </source>
</evidence>
<dbReference type="OMA" id="YIGFWIY"/>
<dbReference type="SUPFAM" id="SSF51110">
    <property type="entry name" value="alpha-D-mannose-specific plant lectins"/>
    <property type="match status" value="1"/>
</dbReference>
<feature type="domain" description="Bulb-type lectin" evidence="5">
    <location>
        <begin position="38"/>
        <end position="154"/>
    </location>
</feature>
<dbReference type="Gene3D" id="2.90.10.10">
    <property type="entry name" value="Bulb-type lectin domain"/>
    <property type="match status" value="2"/>
</dbReference>
<evidence type="ECO:0000256" key="3">
    <source>
        <dbReference type="SAM" id="Phobius"/>
    </source>
</evidence>
<feature type="chain" id="PRO_5032373600" description="Bulb-type lectin domain-containing protein" evidence="4">
    <location>
        <begin position="27"/>
        <end position="619"/>
    </location>
</feature>
<evidence type="ECO:0008006" key="9">
    <source>
        <dbReference type="Google" id="ProtNLM"/>
    </source>
</evidence>
<keyword evidence="3" id="KW-0812">Transmembrane</keyword>
<feature type="signal peptide" evidence="4">
    <location>
        <begin position="1"/>
        <end position="26"/>
    </location>
</feature>
<dbReference type="OrthoDB" id="1668230at2759"/>
<evidence type="ECO:0000256" key="2">
    <source>
        <dbReference type="ARBA" id="ARBA00022734"/>
    </source>
</evidence>
<accession>A0A834Z719</accession>
<keyword evidence="1 4" id="KW-0732">Signal</keyword>
<dbReference type="Gene3D" id="1.10.510.10">
    <property type="entry name" value="Transferase(Phosphotransferase) domain 1"/>
    <property type="match status" value="1"/>
</dbReference>
<feature type="transmembrane region" description="Helical" evidence="3">
    <location>
        <begin position="432"/>
        <end position="456"/>
    </location>
</feature>
<dbReference type="PANTHER" id="PTHR47976">
    <property type="entry name" value="G-TYPE LECTIN S-RECEPTOR-LIKE SERINE/THREONINE-PROTEIN KINASE SD2-5"/>
    <property type="match status" value="1"/>
</dbReference>
<evidence type="ECO:0000256" key="4">
    <source>
        <dbReference type="SAM" id="SignalP"/>
    </source>
</evidence>
<dbReference type="InterPro" id="IPR036426">
    <property type="entry name" value="Bulb-type_lectin_dom_sf"/>
</dbReference>
<dbReference type="InterPro" id="IPR051343">
    <property type="entry name" value="G-type_lectin_kinases/EP1-like"/>
</dbReference>
<sequence>METRAFIHFIVSMCLSILLLSGTCIASIQSIGQIHPGFQGSQMNWVDNNGLFLLSNDSNFAFGFSTTQNVTLFLLVVVHMSSSKLVWTANRGSPVTNSDNFVFEDNGNVYLENGGSVAWSLNTAGKGVTAMELQDTGNLVLFGNDSKPLWQSFSHPSDTLLSNQVLSEEMRLVSNPNSNNLSYYLELKSGNLILYAGFQTPQPYWSMAQDTRNTINQVGGKVTSASLTSNSWRFYDRNQALLWQFIYSDNSDPNITWAAVLGNDGLISFYNLQDRGSSDAEPTKIPQNSCSTPEPCDPYNVCYSDEQCQCPEVLSSLPNCNPGIVSPCNSSNSSIELVSVGDRLNYFALGFVPPQSKSNLNACKDACLSNCSCLVLFFESSSGSCFLFDQIGSLQPSEQGSTGFVSYVKATSNGDRGLNPAGKGSSSGQKHFPLVVIIAVATVLVIVGLLYLAFWYHHKRKRLPESPQDTSEEDNFLESLSGMPIRFSYKDLQTATNNFSSSEKSHFPSFAFKMMEEGKIKEILDSKLNTDEEDGRVLIAIKVALWCIQEDMSLRPSMTRVVQMLEGLCAVPQPPNSSQMGSRLYSNFFKSISEEGTSSGPSDCNSDTYLSAVRLSGPR</sequence>
<evidence type="ECO:0000259" key="5">
    <source>
        <dbReference type="PROSITE" id="PS50927"/>
    </source>
</evidence>
<dbReference type="InterPro" id="IPR001480">
    <property type="entry name" value="Bulb-type_lectin_dom"/>
</dbReference>
<feature type="domain" description="Apple" evidence="6">
    <location>
        <begin position="328"/>
        <end position="411"/>
    </location>
</feature>
<dbReference type="Proteomes" id="UP000655225">
    <property type="component" value="Unassembled WGS sequence"/>
</dbReference>
<dbReference type="SMART" id="SM00108">
    <property type="entry name" value="B_lectin"/>
    <property type="match status" value="1"/>
</dbReference>
<dbReference type="PROSITE" id="PS50927">
    <property type="entry name" value="BULB_LECTIN"/>
    <property type="match status" value="1"/>
</dbReference>
<evidence type="ECO:0000256" key="1">
    <source>
        <dbReference type="ARBA" id="ARBA00022729"/>
    </source>
</evidence>
<dbReference type="PANTHER" id="PTHR47976:SF1">
    <property type="entry name" value="G-TYPE LECTIN S-RECEPTOR-LIKE SERINE_THREONINE-PROTEIN KINASE SD2-5"/>
    <property type="match status" value="1"/>
</dbReference>
<organism evidence="7 8">
    <name type="scientific">Tetracentron sinense</name>
    <name type="common">Spur-leaf</name>
    <dbReference type="NCBI Taxonomy" id="13715"/>
    <lineage>
        <taxon>Eukaryota</taxon>
        <taxon>Viridiplantae</taxon>
        <taxon>Streptophyta</taxon>
        <taxon>Embryophyta</taxon>
        <taxon>Tracheophyta</taxon>
        <taxon>Spermatophyta</taxon>
        <taxon>Magnoliopsida</taxon>
        <taxon>Trochodendrales</taxon>
        <taxon>Trochodendraceae</taxon>
        <taxon>Tetracentron</taxon>
    </lineage>
</organism>
<protein>
    <recommendedName>
        <fullName evidence="9">Bulb-type lectin domain-containing protein</fullName>
    </recommendedName>
</protein>
<gene>
    <name evidence="7" type="ORF">HHK36_013929</name>
</gene>
<name>A0A834Z719_TETSI</name>
<dbReference type="AlphaFoldDB" id="A0A834Z719"/>
<evidence type="ECO:0000313" key="7">
    <source>
        <dbReference type="EMBL" id="KAF8400630.1"/>
    </source>
</evidence>
<proteinExistence type="predicted"/>
<dbReference type="Gene3D" id="3.50.4.10">
    <property type="entry name" value="Hepatocyte Growth Factor"/>
    <property type="match status" value="1"/>
</dbReference>
<evidence type="ECO:0000313" key="8">
    <source>
        <dbReference type="Proteomes" id="UP000655225"/>
    </source>
</evidence>
<dbReference type="InterPro" id="IPR003609">
    <property type="entry name" value="Pan_app"/>
</dbReference>
<keyword evidence="2" id="KW-0430">Lectin</keyword>
<dbReference type="CDD" id="cd00028">
    <property type="entry name" value="B_lectin"/>
    <property type="match status" value="1"/>
</dbReference>
<keyword evidence="3" id="KW-0472">Membrane</keyword>
<dbReference type="GO" id="GO:0030246">
    <property type="term" value="F:carbohydrate binding"/>
    <property type="evidence" value="ECO:0007669"/>
    <property type="project" value="UniProtKB-KW"/>
</dbReference>
<dbReference type="PROSITE" id="PS50948">
    <property type="entry name" value="PAN"/>
    <property type="match status" value="1"/>
</dbReference>
<keyword evidence="8" id="KW-1185">Reference proteome</keyword>